<dbReference type="Proteomes" id="UP001597286">
    <property type="component" value="Unassembled WGS sequence"/>
</dbReference>
<keyword evidence="3" id="KW-1185">Reference proteome</keyword>
<dbReference type="Pfam" id="PF06974">
    <property type="entry name" value="WS_DGAT_C"/>
    <property type="match status" value="1"/>
</dbReference>
<reference evidence="3" key="1">
    <citation type="journal article" date="2019" name="Int. J. Syst. Evol. Microbiol.">
        <title>The Global Catalogue of Microorganisms (GCM) 10K type strain sequencing project: providing services to taxonomists for standard genome sequencing and annotation.</title>
        <authorList>
            <consortium name="The Broad Institute Genomics Platform"/>
            <consortium name="The Broad Institute Genome Sequencing Center for Infectious Disease"/>
            <person name="Wu L."/>
            <person name="Ma J."/>
        </authorList>
    </citation>
    <scope>NUCLEOTIDE SEQUENCE [LARGE SCALE GENOMIC DNA]</scope>
    <source>
        <strain evidence="3">DT72</strain>
    </source>
</reference>
<gene>
    <name evidence="2" type="ORF">ACFSJG_04590</name>
</gene>
<dbReference type="InterPro" id="IPR009721">
    <property type="entry name" value="O-acyltransferase_WSD1_C"/>
</dbReference>
<evidence type="ECO:0000259" key="1">
    <source>
        <dbReference type="Pfam" id="PF06974"/>
    </source>
</evidence>
<name>A0ABW4NZQ6_9NOCA</name>
<accession>A0ABW4NZQ6</accession>
<feature type="domain" description="O-acyltransferase WSD1 C-terminal" evidence="1">
    <location>
        <begin position="288"/>
        <end position="433"/>
    </location>
</feature>
<dbReference type="RefSeq" id="WP_378484026.1">
    <property type="nucleotide sequence ID" value="NZ_JBHUFB010000007.1"/>
</dbReference>
<organism evidence="2 3">
    <name type="scientific">Rhodococcus gannanensis</name>
    <dbReference type="NCBI Taxonomy" id="1960308"/>
    <lineage>
        <taxon>Bacteria</taxon>
        <taxon>Bacillati</taxon>
        <taxon>Actinomycetota</taxon>
        <taxon>Actinomycetes</taxon>
        <taxon>Mycobacteriales</taxon>
        <taxon>Nocardiaceae</taxon>
        <taxon>Rhodococcus</taxon>
    </lineage>
</organism>
<sequence>MPRMTFPDAQSYWISRRIPTDQFLLYCFDAAEPLDRLAASLLVRARQIPDLCLQIREVPFRLDVPWWTPMEPDPSLVVVHDGPRSWEQCRGDVAGLLTDSLDPTESPWRLHLFGPVSEAPEGRGDAVVAVLQVAHALGDGRRTAEIARLLFTDTPLPPSPTVGRWRPALATAVALGEIPVNLARLVLRMRPAYLAHRQRNLDTESGVIPEKPSSRSTLVTNGTPDWRREIRTVVVPSADLRGPGVTVTVGVLTAVSVALSRYAAEAVAEHGAAAEVTVARSGRSAARNHFCNVTVDLHPEIADLRQRALTIAASLRAQRLRADHPSRAVEERATAAVPAPLLRRGIDQFDFTAVPDEVTGNTVVSSVDRGPADLALGGGAVRFTAGFPALSAFMGLTHGVHGIGDRVTISVATSPAVVPDTDRYEEFLRDAVRQVSAANSSSGSP</sequence>
<proteinExistence type="predicted"/>
<evidence type="ECO:0000313" key="3">
    <source>
        <dbReference type="Proteomes" id="UP001597286"/>
    </source>
</evidence>
<protein>
    <submittedName>
        <fullName evidence="2">WS/DGAT domain-containing protein</fullName>
    </submittedName>
</protein>
<dbReference type="EMBL" id="JBHUFB010000007">
    <property type="protein sequence ID" value="MFD1811481.1"/>
    <property type="molecule type" value="Genomic_DNA"/>
</dbReference>
<comment type="caution">
    <text evidence="2">The sequence shown here is derived from an EMBL/GenBank/DDBJ whole genome shotgun (WGS) entry which is preliminary data.</text>
</comment>
<evidence type="ECO:0000313" key="2">
    <source>
        <dbReference type="EMBL" id="MFD1811481.1"/>
    </source>
</evidence>